<organism evidence="2 3">
    <name type="scientific">Cohaesibacter celericrescens</name>
    <dbReference type="NCBI Taxonomy" id="2067669"/>
    <lineage>
        <taxon>Bacteria</taxon>
        <taxon>Pseudomonadati</taxon>
        <taxon>Pseudomonadota</taxon>
        <taxon>Alphaproteobacteria</taxon>
        <taxon>Hyphomicrobiales</taxon>
        <taxon>Cohaesibacteraceae</taxon>
    </lineage>
</organism>
<evidence type="ECO:0000256" key="1">
    <source>
        <dbReference type="SAM" id="MobiDB-lite"/>
    </source>
</evidence>
<keyword evidence="3" id="KW-1185">Reference proteome</keyword>
<proteinExistence type="predicted"/>
<feature type="compositionally biased region" description="Basic and acidic residues" evidence="1">
    <location>
        <begin position="275"/>
        <end position="284"/>
    </location>
</feature>
<comment type="caution">
    <text evidence="2">The sequence shown here is derived from an EMBL/GenBank/DDBJ whole genome shotgun (WGS) entry which is preliminary data.</text>
</comment>
<accession>A0A2N5XR31</accession>
<sequence length="284" mass="32894">MKRPFAWPLVPFGLALVLLASCTSMDGDLGRPERGSTTSSLFEFGGEVRSKLNGELYSNFNVTDEETTMRNKAWVLIRPPHAQDWISSDLWEFFPSIRNVGLHVLTETQRTRLTPVIDTAFEPKYYYRALRASRYASHHVRYDRVTTDINEDREAFAAFIPTAERVVTMDAERMAALGRLADMDPRQMKDAYARVDENRRFIGWVWRAVQFRMRAYAYAIKRLEIETPSPKVLEANRALKELSREFEAQNGTLGDARTDDTEGDVKRSRYTRRQWAKEDPNLVK</sequence>
<protein>
    <submittedName>
        <fullName evidence="2">Uncharacterized protein</fullName>
    </submittedName>
</protein>
<dbReference type="EMBL" id="PKUQ01000022">
    <property type="protein sequence ID" value="PLW76971.1"/>
    <property type="molecule type" value="Genomic_DNA"/>
</dbReference>
<dbReference type="AlphaFoldDB" id="A0A2N5XR31"/>
<dbReference type="RefSeq" id="WP_101534261.1">
    <property type="nucleotide sequence ID" value="NZ_JBFHIU010000020.1"/>
</dbReference>
<feature type="region of interest" description="Disordered" evidence="1">
    <location>
        <begin position="249"/>
        <end position="284"/>
    </location>
</feature>
<dbReference type="PROSITE" id="PS51257">
    <property type="entry name" value="PROKAR_LIPOPROTEIN"/>
    <property type="match status" value="1"/>
</dbReference>
<name>A0A2N5XR31_9HYPH</name>
<reference evidence="2 3" key="1">
    <citation type="submission" date="2018-01" db="EMBL/GenBank/DDBJ databases">
        <title>The draft genome sequence of Cohaesibacter sp. H1304.</title>
        <authorList>
            <person name="Wang N.-N."/>
            <person name="Du Z.-J."/>
        </authorList>
    </citation>
    <scope>NUCLEOTIDE SEQUENCE [LARGE SCALE GENOMIC DNA]</scope>
    <source>
        <strain evidence="2 3">H1304</strain>
    </source>
</reference>
<evidence type="ECO:0000313" key="2">
    <source>
        <dbReference type="EMBL" id="PLW76971.1"/>
    </source>
</evidence>
<dbReference type="Proteomes" id="UP000234881">
    <property type="component" value="Unassembled WGS sequence"/>
</dbReference>
<gene>
    <name evidence="2" type="ORF">C0081_13075</name>
</gene>
<evidence type="ECO:0000313" key="3">
    <source>
        <dbReference type="Proteomes" id="UP000234881"/>
    </source>
</evidence>
<feature type="compositionally biased region" description="Basic and acidic residues" evidence="1">
    <location>
        <begin position="256"/>
        <end position="267"/>
    </location>
</feature>
<dbReference type="OrthoDB" id="8478167at2"/>